<keyword evidence="4 6" id="KW-1133">Transmembrane helix</keyword>
<proteinExistence type="inferred from homology"/>
<feature type="transmembrane region" description="Helical" evidence="6">
    <location>
        <begin position="82"/>
        <end position="100"/>
    </location>
</feature>
<dbReference type="GO" id="GO:0005778">
    <property type="term" value="C:peroxisomal membrane"/>
    <property type="evidence" value="ECO:0007669"/>
    <property type="project" value="TreeGrafter"/>
</dbReference>
<evidence type="ECO:0000313" key="8">
    <source>
        <dbReference type="Proteomes" id="UP000292447"/>
    </source>
</evidence>
<evidence type="ECO:0000256" key="5">
    <source>
        <dbReference type="ARBA" id="ARBA00023136"/>
    </source>
</evidence>
<evidence type="ECO:0000256" key="4">
    <source>
        <dbReference type="ARBA" id="ARBA00022989"/>
    </source>
</evidence>
<evidence type="ECO:0000256" key="6">
    <source>
        <dbReference type="RuleBase" id="RU363053"/>
    </source>
</evidence>
<dbReference type="Proteomes" id="UP000292447">
    <property type="component" value="Chromosome I"/>
</dbReference>
<protein>
    <submittedName>
        <fullName evidence="7">Mpv17 / PMP22 family protein</fullName>
    </submittedName>
</protein>
<dbReference type="AlphaFoldDB" id="A0A4P6XHF6"/>
<evidence type="ECO:0000256" key="1">
    <source>
        <dbReference type="ARBA" id="ARBA00004141"/>
    </source>
</evidence>
<dbReference type="EMBL" id="CP034456">
    <property type="protein sequence ID" value="QBM86722.1"/>
    <property type="molecule type" value="Genomic_DNA"/>
</dbReference>
<accession>A0A4P6XHF6</accession>
<gene>
    <name evidence="7" type="primary">MPUL0A13680</name>
    <name evidence="7" type="ORF">METSCH_A13680</name>
</gene>
<comment type="similarity">
    <text evidence="2 6">Belongs to the peroxisomal membrane protein PXMP2/4 family.</text>
</comment>
<name>A0A4P6XHF6_9ASCO</name>
<keyword evidence="8" id="KW-1185">Reference proteome</keyword>
<evidence type="ECO:0000256" key="3">
    <source>
        <dbReference type="ARBA" id="ARBA00022692"/>
    </source>
</evidence>
<feature type="transmembrane region" description="Helical" evidence="6">
    <location>
        <begin position="106"/>
        <end position="127"/>
    </location>
</feature>
<organism evidence="7 8">
    <name type="scientific">Metschnikowia aff. pulcherrima</name>
    <dbReference type="NCBI Taxonomy" id="2163413"/>
    <lineage>
        <taxon>Eukaryota</taxon>
        <taxon>Fungi</taxon>
        <taxon>Dikarya</taxon>
        <taxon>Ascomycota</taxon>
        <taxon>Saccharomycotina</taxon>
        <taxon>Pichiomycetes</taxon>
        <taxon>Metschnikowiaceae</taxon>
        <taxon>Metschnikowia</taxon>
    </lineage>
</organism>
<feature type="transmembrane region" description="Helical" evidence="6">
    <location>
        <begin position="210"/>
        <end position="229"/>
    </location>
</feature>
<feature type="transmembrane region" description="Helical" evidence="6">
    <location>
        <begin position="167"/>
        <end position="189"/>
    </location>
</feature>
<reference evidence="8" key="1">
    <citation type="submission" date="2019-03" db="EMBL/GenBank/DDBJ databases">
        <title>Snf2 controls pulcherriminic acid biosynthesis and connects pigmentation and antifungal activity of the yeast Metschnikowia pulcherrima.</title>
        <authorList>
            <person name="Gore-Lloyd D."/>
            <person name="Sumann I."/>
            <person name="Brachmann A.O."/>
            <person name="Schneeberger K."/>
            <person name="Ortiz-Merino R.A."/>
            <person name="Moreno-Beltran M."/>
            <person name="Schlaefli M."/>
            <person name="Kirner P."/>
            <person name="Santos Kron A."/>
            <person name="Wolfe K.H."/>
            <person name="Piel J."/>
            <person name="Ahrens C.H."/>
            <person name="Henk D."/>
            <person name="Freimoser F.M."/>
        </authorList>
    </citation>
    <scope>NUCLEOTIDE SEQUENCE [LARGE SCALE GENOMIC DNA]</scope>
    <source>
        <strain evidence="8">APC 1.2</strain>
    </source>
</reference>
<sequence length="253" mass="29044">MLEHAQDVPNLFHACAPRRTCLHPVRVATATFTRVCPVTNRHRQNIHLNPNHMASNIELQDLRNKPFLDVEETTKFHRPKRAYVYVILELVIGLEILYSYEQVAESFPLLAPTILGAASAALAQSLIQFFRQKVSTNRLLKFIVWGCINGCFTALWINVLVTHVDNVAYQILIDQTIGGPLFQLMYTILTSIWENDSIVSLASRSTFMKSLRYSYCYWPFISTSMFILVPPQLMFFLNCLASFVWNLVLSRLN</sequence>
<evidence type="ECO:0000256" key="2">
    <source>
        <dbReference type="ARBA" id="ARBA00006824"/>
    </source>
</evidence>
<comment type="subcellular location">
    <subcellularLocation>
        <location evidence="1">Membrane</location>
        <topology evidence="1">Multi-pass membrane protein</topology>
    </subcellularLocation>
</comment>
<keyword evidence="3 6" id="KW-0812">Transmembrane</keyword>
<evidence type="ECO:0000313" key="7">
    <source>
        <dbReference type="EMBL" id="QBM86722.1"/>
    </source>
</evidence>
<keyword evidence="5 6" id="KW-0472">Membrane</keyword>
<feature type="transmembrane region" description="Helical" evidence="6">
    <location>
        <begin position="139"/>
        <end position="161"/>
    </location>
</feature>
<dbReference type="PANTHER" id="PTHR11266:SF80">
    <property type="entry name" value="PEROXISOMAL MEMBRANE PROTEIN 2"/>
    <property type="match status" value="1"/>
</dbReference>
<dbReference type="PANTHER" id="PTHR11266">
    <property type="entry name" value="PEROXISOMAL MEMBRANE PROTEIN 2, PXMP2 MPV17"/>
    <property type="match status" value="1"/>
</dbReference>
<dbReference type="InterPro" id="IPR007248">
    <property type="entry name" value="Mpv17_PMP22"/>
</dbReference>
<dbReference type="STRING" id="2163413.A0A4P6XHF6"/>